<evidence type="ECO:0000313" key="5">
    <source>
        <dbReference type="Proteomes" id="UP001286456"/>
    </source>
</evidence>
<dbReference type="NCBIfam" id="TIGR01484">
    <property type="entry name" value="HAD-SF-IIB"/>
    <property type="match status" value="1"/>
</dbReference>
<dbReference type="InterPro" id="IPR036412">
    <property type="entry name" value="HAD-like_sf"/>
</dbReference>
<dbReference type="FunFam" id="3.40.50.2000:FF:000036">
    <property type="entry name" value="Alpha,alpha-trehalose-phosphate synthase subunit Tps2"/>
    <property type="match status" value="1"/>
</dbReference>
<dbReference type="Pfam" id="PF02358">
    <property type="entry name" value="Trehalose_PPase"/>
    <property type="match status" value="1"/>
</dbReference>
<dbReference type="InterPro" id="IPR006379">
    <property type="entry name" value="HAD-SF_hydro_IIB"/>
</dbReference>
<dbReference type="GO" id="GO:0004805">
    <property type="term" value="F:trehalose-phosphatase activity"/>
    <property type="evidence" value="ECO:0007669"/>
    <property type="project" value="TreeGrafter"/>
</dbReference>
<dbReference type="SUPFAM" id="SSF53756">
    <property type="entry name" value="UDP-Glycosyltransferase/glycogen phosphorylase"/>
    <property type="match status" value="1"/>
</dbReference>
<dbReference type="InterPro" id="IPR001830">
    <property type="entry name" value="Glyco_trans_20"/>
</dbReference>
<protein>
    <submittedName>
        <fullName evidence="4">Trehalose-6-phosphate synthase/trehalose phosphatase</fullName>
    </submittedName>
</protein>
<dbReference type="CDD" id="cd01627">
    <property type="entry name" value="HAD_TPP"/>
    <property type="match status" value="1"/>
</dbReference>
<evidence type="ECO:0000313" key="4">
    <source>
        <dbReference type="EMBL" id="KAK3320250.1"/>
    </source>
</evidence>
<dbReference type="Gene3D" id="3.40.50.2000">
    <property type="entry name" value="Glycogen Phosphorylase B"/>
    <property type="match status" value="2"/>
</dbReference>
<dbReference type="SUPFAM" id="SSF56784">
    <property type="entry name" value="HAD-like"/>
    <property type="match status" value="1"/>
</dbReference>
<gene>
    <name evidence="4" type="ORF">B0T19DRAFT_284674</name>
</gene>
<comment type="similarity">
    <text evidence="1">In the N-terminal section; belongs to the glycosyltransferase 20 family.</text>
</comment>
<dbReference type="EMBL" id="JAUEPO010000006">
    <property type="protein sequence ID" value="KAK3320250.1"/>
    <property type="molecule type" value="Genomic_DNA"/>
</dbReference>
<dbReference type="Proteomes" id="UP001286456">
    <property type="component" value="Unassembled WGS sequence"/>
</dbReference>
<dbReference type="InterPro" id="IPR003337">
    <property type="entry name" value="Trehalose_PPase"/>
</dbReference>
<evidence type="ECO:0000256" key="3">
    <source>
        <dbReference type="SAM" id="MobiDB-lite"/>
    </source>
</evidence>
<dbReference type="GO" id="GO:0005946">
    <property type="term" value="C:alpha,alpha-trehalose-phosphate synthase complex (UDP-forming)"/>
    <property type="evidence" value="ECO:0007669"/>
    <property type="project" value="TreeGrafter"/>
</dbReference>
<keyword evidence="5" id="KW-1185">Reference proteome</keyword>
<dbReference type="GO" id="GO:0031505">
    <property type="term" value="P:fungal-type cell wall organization"/>
    <property type="evidence" value="ECO:0007669"/>
    <property type="project" value="TreeGrafter"/>
</dbReference>
<dbReference type="Pfam" id="PF00982">
    <property type="entry name" value="Glyco_transf_20"/>
    <property type="match status" value="1"/>
</dbReference>
<name>A0AAE0I8I6_9PEZI</name>
<dbReference type="GO" id="GO:0034605">
    <property type="term" value="P:cellular response to heat"/>
    <property type="evidence" value="ECO:0007669"/>
    <property type="project" value="TreeGrafter"/>
</dbReference>
<dbReference type="AlphaFoldDB" id="A0AAE0I8I6"/>
<dbReference type="Gene3D" id="3.40.50.1000">
    <property type="entry name" value="HAD superfamily/HAD-like"/>
    <property type="match status" value="1"/>
</dbReference>
<sequence length="1035" mass="114561">MEQTSGDQQEPPRSGEAQPSVTAPATQTTASTTTANTDTPAATNTTATAKATRPSPLARSESLLPPHNRASITAVPVTPDITLETYEEEKAAGASYFARKKTDHEIAASPAPLSPNLPAGQNFQSQIDEGADAGKNFLNRLSVVAMSGRRESLSDIRATNPNLSLSGNIISATFSIPHELKYRKGADWELKPRRGQSALFDSFSHLSSDEAPWNHTVVAWPGEIETPLDTLSPPGTPPATTVHLSSLNVLSAPIPIDGDKAPPTPPLVDGLWIPREDMQRLETQLSHDKRIKTVPVWLADDTEGHDEGIRLKDQGRWRRYAEHDLYPLFHYKLHEPTDGRAERIQWADYYRMNQKFANKILEIYKPGDIVIVHDYNLMLLPSMLRQRAPHMYISFYLHCPFPSSEFLRCLPRRKEILEGVLGSNLVGFQSYSFSRHFASCCTRILGFPSDTTGIEAYGTRVEVGVFPIGIDATKVASQAFTPEVDSKFEGLKKLYAGKKMIVGRDRLDSVRGVAQKLMAFERFLEMFPEWRDKVVLIQVTSPTNIEEKEESEDKIASRVNELVMKINGMYGSLGFSPVQHYPQYISQDEYFALLRAADIGLITSVRDGMNTTSLEYVICQRETAGPLILSEFSGTAGSLKDAIHINPWDLTGVAEQINNALTMGQEQRQDMEKSLLAHVTSRNVQFWIAGFLRRLVNVLGSRRDIISTPLLDRATMLRKYRAAHKRLFMFDYDGTLTPIVAEPSAAIPSERVITSLKALAADHRNAVWIISGRDQEFLTQHLGHIKELGFSAEHGSFLKHPGTENWENLAEQYDMGWQKETFEVFQKYTDKVPGAFIERKRCALTWHYRAADPELGVLMSRECQKEMEATVGSKWDVEVMTGKANLEVRPTFINKGEIVKRLVTTYNAEMKALDSPSHTPSGGSNRKIEFVLCMGDDFTDEDMFRALNGLSAPSDGTAEVEAANMFSVTVGASTKLTLARWHLLEAEDVIECVALLAGVGSGGGGSTGGGAMSMGEVNLAALSTVEDHLPAGVEN</sequence>
<feature type="compositionally biased region" description="Low complexity" evidence="3">
    <location>
        <begin position="22"/>
        <end position="52"/>
    </location>
</feature>
<proteinExistence type="inferred from homology"/>
<dbReference type="CDD" id="cd03788">
    <property type="entry name" value="GT20_TPS"/>
    <property type="match status" value="1"/>
</dbReference>
<dbReference type="GO" id="GO:0005829">
    <property type="term" value="C:cytosol"/>
    <property type="evidence" value="ECO:0007669"/>
    <property type="project" value="TreeGrafter"/>
</dbReference>
<accession>A0AAE0I8I6</accession>
<dbReference type="GO" id="GO:0005992">
    <property type="term" value="P:trehalose biosynthetic process"/>
    <property type="evidence" value="ECO:0007669"/>
    <property type="project" value="InterPro"/>
</dbReference>
<dbReference type="GO" id="GO:0003825">
    <property type="term" value="F:alpha,alpha-trehalose-phosphate synthase (UDP-forming) activity"/>
    <property type="evidence" value="ECO:0007669"/>
    <property type="project" value="TreeGrafter"/>
</dbReference>
<comment type="caution">
    <text evidence="4">The sequence shown here is derived from an EMBL/GenBank/DDBJ whole genome shotgun (WGS) entry which is preliminary data.</text>
</comment>
<dbReference type="NCBIfam" id="TIGR00685">
    <property type="entry name" value="T6PP"/>
    <property type="match status" value="1"/>
</dbReference>
<comment type="similarity">
    <text evidence="2">In the C-terminal section; belongs to the trehalose phosphatase family.</text>
</comment>
<reference evidence="4" key="2">
    <citation type="submission" date="2023-06" db="EMBL/GenBank/DDBJ databases">
        <authorList>
            <consortium name="Lawrence Berkeley National Laboratory"/>
            <person name="Haridas S."/>
            <person name="Hensen N."/>
            <person name="Bonometti L."/>
            <person name="Westerberg I."/>
            <person name="Brannstrom I.O."/>
            <person name="Guillou S."/>
            <person name="Cros-Aarteil S."/>
            <person name="Calhoun S."/>
            <person name="Kuo A."/>
            <person name="Mondo S."/>
            <person name="Pangilinan J."/>
            <person name="Riley R."/>
            <person name="Labutti K."/>
            <person name="Andreopoulos B."/>
            <person name="Lipzen A."/>
            <person name="Chen C."/>
            <person name="Yanf M."/>
            <person name="Daum C."/>
            <person name="Ng V."/>
            <person name="Clum A."/>
            <person name="Steindorff A."/>
            <person name="Ohm R."/>
            <person name="Martin F."/>
            <person name="Silar P."/>
            <person name="Natvig D."/>
            <person name="Lalanne C."/>
            <person name="Gautier V."/>
            <person name="Ament-Velasquez S.L."/>
            <person name="Kruys A."/>
            <person name="Hutchinson M.I."/>
            <person name="Powell A.J."/>
            <person name="Barry K."/>
            <person name="Miller A.N."/>
            <person name="Grigoriev I.V."/>
            <person name="Debuchy R."/>
            <person name="Gladieux P."/>
            <person name="Thoren M.H."/>
            <person name="Johannesson H."/>
        </authorList>
    </citation>
    <scope>NUCLEOTIDE SEQUENCE</scope>
    <source>
        <strain evidence="4">SMH4131-1</strain>
    </source>
</reference>
<organism evidence="4 5">
    <name type="scientific">Cercophora scortea</name>
    <dbReference type="NCBI Taxonomy" id="314031"/>
    <lineage>
        <taxon>Eukaryota</taxon>
        <taxon>Fungi</taxon>
        <taxon>Dikarya</taxon>
        <taxon>Ascomycota</taxon>
        <taxon>Pezizomycotina</taxon>
        <taxon>Sordariomycetes</taxon>
        <taxon>Sordariomycetidae</taxon>
        <taxon>Sordariales</taxon>
        <taxon>Lasiosphaeriaceae</taxon>
        <taxon>Cercophora</taxon>
    </lineage>
</organism>
<dbReference type="PANTHER" id="PTHR10788:SF123">
    <property type="entry name" value="TREHALOSE-PHOSPHATASE"/>
    <property type="match status" value="1"/>
</dbReference>
<feature type="region of interest" description="Disordered" evidence="3">
    <location>
        <begin position="1"/>
        <end position="71"/>
    </location>
</feature>
<evidence type="ECO:0000256" key="2">
    <source>
        <dbReference type="ARBA" id="ARBA00006330"/>
    </source>
</evidence>
<dbReference type="Gene3D" id="3.30.70.1020">
    <property type="entry name" value="Trehalose-6-phosphate phosphatase related protein, domain 2"/>
    <property type="match status" value="1"/>
</dbReference>
<dbReference type="FunFam" id="3.40.50.2000:FF:000131">
    <property type="entry name" value="Trehalose-6-phosphate phosphatase"/>
    <property type="match status" value="1"/>
</dbReference>
<dbReference type="PANTHER" id="PTHR10788">
    <property type="entry name" value="TREHALOSE-6-PHOSPHATE SYNTHASE"/>
    <property type="match status" value="1"/>
</dbReference>
<reference evidence="4" key="1">
    <citation type="journal article" date="2023" name="Mol. Phylogenet. Evol.">
        <title>Genome-scale phylogeny and comparative genomics of the fungal order Sordariales.</title>
        <authorList>
            <person name="Hensen N."/>
            <person name="Bonometti L."/>
            <person name="Westerberg I."/>
            <person name="Brannstrom I.O."/>
            <person name="Guillou S."/>
            <person name="Cros-Aarteil S."/>
            <person name="Calhoun S."/>
            <person name="Haridas S."/>
            <person name="Kuo A."/>
            <person name="Mondo S."/>
            <person name="Pangilinan J."/>
            <person name="Riley R."/>
            <person name="LaButti K."/>
            <person name="Andreopoulos B."/>
            <person name="Lipzen A."/>
            <person name="Chen C."/>
            <person name="Yan M."/>
            <person name="Daum C."/>
            <person name="Ng V."/>
            <person name="Clum A."/>
            <person name="Steindorff A."/>
            <person name="Ohm R.A."/>
            <person name="Martin F."/>
            <person name="Silar P."/>
            <person name="Natvig D.O."/>
            <person name="Lalanne C."/>
            <person name="Gautier V."/>
            <person name="Ament-Velasquez S.L."/>
            <person name="Kruys A."/>
            <person name="Hutchinson M.I."/>
            <person name="Powell A.J."/>
            <person name="Barry K."/>
            <person name="Miller A.N."/>
            <person name="Grigoriev I.V."/>
            <person name="Debuchy R."/>
            <person name="Gladieux P."/>
            <person name="Hiltunen Thoren M."/>
            <person name="Johannesson H."/>
        </authorList>
    </citation>
    <scope>NUCLEOTIDE SEQUENCE</scope>
    <source>
        <strain evidence="4">SMH4131-1</strain>
    </source>
</reference>
<evidence type="ECO:0000256" key="1">
    <source>
        <dbReference type="ARBA" id="ARBA00005409"/>
    </source>
</evidence>
<dbReference type="InterPro" id="IPR023214">
    <property type="entry name" value="HAD_sf"/>
</dbReference>